<name>A0A6A4XGQ8_AMPAM</name>
<evidence type="ECO:0000313" key="4">
    <source>
        <dbReference type="Proteomes" id="UP000440578"/>
    </source>
</evidence>
<dbReference type="GO" id="GO:0090307">
    <property type="term" value="P:mitotic spindle assembly"/>
    <property type="evidence" value="ECO:0007669"/>
    <property type="project" value="TreeGrafter"/>
</dbReference>
<protein>
    <submittedName>
        <fullName evidence="3">CLIP-associating protein 2</fullName>
    </submittedName>
</protein>
<feature type="region of interest" description="Disordered" evidence="1">
    <location>
        <begin position="221"/>
        <end position="324"/>
    </location>
</feature>
<dbReference type="SMART" id="SM01349">
    <property type="entry name" value="TOG"/>
    <property type="match status" value="2"/>
</dbReference>
<dbReference type="Gene3D" id="1.25.10.10">
    <property type="entry name" value="Leucine-rich Repeat Variant"/>
    <property type="match status" value="2"/>
</dbReference>
<gene>
    <name evidence="3" type="primary">clasp2_1</name>
    <name evidence="3" type="ORF">FJT64_015451</name>
</gene>
<keyword evidence="4" id="KW-1185">Reference proteome</keyword>
<dbReference type="InterPro" id="IPR016024">
    <property type="entry name" value="ARM-type_fold"/>
</dbReference>
<dbReference type="SUPFAM" id="SSF48371">
    <property type="entry name" value="ARM repeat"/>
    <property type="match status" value="1"/>
</dbReference>
<evidence type="ECO:0000256" key="1">
    <source>
        <dbReference type="SAM" id="MobiDB-lite"/>
    </source>
</evidence>
<dbReference type="GO" id="GO:0005881">
    <property type="term" value="C:cytoplasmic microtubule"/>
    <property type="evidence" value="ECO:0007669"/>
    <property type="project" value="TreeGrafter"/>
</dbReference>
<dbReference type="GO" id="GO:0008017">
    <property type="term" value="F:microtubule binding"/>
    <property type="evidence" value="ECO:0007669"/>
    <property type="project" value="TreeGrafter"/>
</dbReference>
<dbReference type="GO" id="GO:0040001">
    <property type="term" value="P:establishment of mitotic spindle localization"/>
    <property type="evidence" value="ECO:0007669"/>
    <property type="project" value="TreeGrafter"/>
</dbReference>
<feature type="region of interest" description="Disordered" evidence="1">
    <location>
        <begin position="585"/>
        <end position="647"/>
    </location>
</feature>
<dbReference type="EMBL" id="VIIS01000051">
    <property type="protein sequence ID" value="KAF0314071.1"/>
    <property type="molecule type" value="Genomic_DNA"/>
</dbReference>
<comment type="caution">
    <text evidence="3">The sequence shown here is derived from an EMBL/GenBank/DDBJ whole genome shotgun (WGS) entry which is preliminary data.</text>
</comment>
<dbReference type="GO" id="GO:0000776">
    <property type="term" value="C:kinetochore"/>
    <property type="evidence" value="ECO:0007669"/>
    <property type="project" value="TreeGrafter"/>
</dbReference>
<dbReference type="InterPro" id="IPR024395">
    <property type="entry name" value="CLASP_N_dom"/>
</dbReference>
<feature type="compositionally biased region" description="Low complexity" evidence="1">
    <location>
        <begin position="668"/>
        <end position="677"/>
    </location>
</feature>
<dbReference type="InterPro" id="IPR011989">
    <property type="entry name" value="ARM-like"/>
</dbReference>
<dbReference type="GO" id="GO:0072686">
    <property type="term" value="C:mitotic spindle"/>
    <property type="evidence" value="ECO:0007669"/>
    <property type="project" value="TreeGrafter"/>
</dbReference>
<sequence>MSQMDSFLPLLTTSDIMKKLSVSADVVKHLESTSDIECEDIGLFIDRIIPWTAQSNFRVAQNGLTILTLLAERMRSGFRPYLKDVLPHAVDRLGDPRDTVREKGRQLLARLMAGCLTPRQLFDRLAPALAHKSAKVREEMLLLLQEAVTVHGAGSIHLTPLVAPVVGLLGDPTPAVRDAAFSTLVTLYKHVGERLRHDLQRKHSVPSARLPALMAAFDAVRDSGAGPPTSRGAVTPVRSPQSSARHPQHPQSAADQYQGVSPAAGAERPDMPGQPDPEAANGDEGVVMDEPAPEEAAESSDPASKPSAVPRRASSAAREHRGPSALWDEDQEWILIFDRLLNEPGGRRGRQAAAGGGGSAGAIDEATFIASFEQVPRLQIFSPKELEDTMTRLRETLSQPSADWDSRTEALRKLRGVLVAGGADFDELSQVVREGCITIAYLSQQLGSRVDHLCHSLLPVLIELIPNSAKVMSTSGVVAIRFIIQHTQHARLIPIITSQLSSKSREIRRACCEFLEQMITTWPTPALERHVAAIQEAIRRGVADADSEVRATSRRAYWGFADHFRQQADSLLNSLDPQHKRLLAGARSQSGSAGSLNTPGRRSRSTSQESLPSAVGLSRTGSTRRSGLPQPSPAPVDRGKSPAPPAFRSTSAIDLQAAQRASVRAQYAAAQRARAAAGPGSLREYPAPGGSQTGYRVIHRPQTGYRPNHRP</sequence>
<feature type="compositionally biased region" description="Polar residues" evidence="1">
    <location>
        <begin position="238"/>
        <end position="259"/>
    </location>
</feature>
<dbReference type="InterPro" id="IPR034085">
    <property type="entry name" value="TOG"/>
</dbReference>
<organism evidence="3 4">
    <name type="scientific">Amphibalanus amphitrite</name>
    <name type="common">Striped barnacle</name>
    <name type="synonym">Balanus amphitrite</name>
    <dbReference type="NCBI Taxonomy" id="1232801"/>
    <lineage>
        <taxon>Eukaryota</taxon>
        <taxon>Metazoa</taxon>
        <taxon>Ecdysozoa</taxon>
        <taxon>Arthropoda</taxon>
        <taxon>Crustacea</taxon>
        <taxon>Multicrustacea</taxon>
        <taxon>Cirripedia</taxon>
        <taxon>Thoracica</taxon>
        <taxon>Thoracicalcarea</taxon>
        <taxon>Balanomorpha</taxon>
        <taxon>Balanoidea</taxon>
        <taxon>Balanidae</taxon>
        <taxon>Amphibalaninae</taxon>
        <taxon>Amphibalanus</taxon>
    </lineage>
</organism>
<dbReference type="PANTHER" id="PTHR21567">
    <property type="entry name" value="CLASP"/>
    <property type="match status" value="1"/>
</dbReference>
<dbReference type="PANTHER" id="PTHR21567:SF9">
    <property type="entry name" value="CLIP-ASSOCIATING PROTEIN"/>
    <property type="match status" value="1"/>
</dbReference>
<dbReference type="Pfam" id="PF12348">
    <property type="entry name" value="CLASP_N"/>
    <property type="match status" value="2"/>
</dbReference>
<feature type="compositionally biased region" description="Low complexity" evidence="1">
    <location>
        <begin position="585"/>
        <end position="596"/>
    </location>
</feature>
<dbReference type="AlphaFoldDB" id="A0A6A4XGQ8"/>
<reference evidence="3 4" key="1">
    <citation type="submission" date="2019-07" db="EMBL/GenBank/DDBJ databases">
        <title>Draft genome assembly of a fouling barnacle, Amphibalanus amphitrite (Darwin, 1854): The first reference genome for Thecostraca.</title>
        <authorList>
            <person name="Kim W."/>
        </authorList>
    </citation>
    <scope>NUCLEOTIDE SEQUENCE [LARGE SCALE GENOMIC DNA]</scope>
    <source>
        <strain evidence="3">SNU_AA5</strain>
        <tissue evidence="3">Soma without cirri and trophi</tissue>
    </source>
</reference>
<accession>A0A6A4XGQ8</accession>
<dbReference type="Proteomes" id="UP000440578">
    <property type="component" value="Unassembled WGS sequence"/>
</dbReference>
<evidence type="ECO:0000313" key="3">
    <source>
        <dbReference type="EMBL" id="KAF0314071.1"/>
    </source>
</evidence>
<feature type="compositionally biased region" description="Low complexity" evidence="1">
    <location>
        <begin position="299"/>
        <end position="316"/>
    </location>
</feature>
<proteinExistence type="predicted"/>
<dbReference type="GO" id="GO:0045180">
    <property type="term" value="C:basal cortex"/>
    <property type="evidence" value="ECO:0007669"/>
    <property type="project" value="TreeGrafter"/>
</dbReference>
<feature type="domain" description="TOG" evidence="2">
    <location>
        <begin position="1"/>
        <end position="226"/>
    </location>
</feature>
<dbReference type="GO" id="GO:0005815">
    <property type="term" value="C:microtubule organizing center"/>
    <property type="evidence" value="ECO:0007669"/>
    <property type="project" value="TreeGrafter"/>
</dbReference>
<dbReference type="OrthoDB" id="46159at2759"/>
<evidence type="ECO:0000259" key="2">
    <source>
        <dbReference type="SMART" id="SM01349"/>
    </source>
</evidence>
<feature type="domain" description="TOG" evidence="2">
    <location>
        <begin position="382"/>
        <end position="596"/>
    </location>
</feature>
<feature type="compositionally biased region" description="Polar residues" evidence="1">
    <location>
        <begin position="597"/>
        <end position="611"/>
    </location>
</feature>
<dbReference type="GO" id="GO:0005876">
    <property type="term" value="C:spindle microtubule"/>
    <property type="evidence" value="ECO:0007669"/>
    <property type="project" value="TreeGrafter"/>
</dbReference>
<feature type="region of interest" description="Disordered" evidence="1">
    <location>
        <begin position="668"/>
        <end position="711"/>
    </location>
</feature>